<evidence type="ECO:0000256" key="2">
    <source>
        <dbReference type="ARBA" id="ARBA00007651"/>
    </source>
</evidence>
<feature type="region of interest" description="Disordered" evidence="7">
    <location>
        <begin position="107"/>
        <end position="129"/>
    </location>
</feature>
<sequence length="686" mass="78658">MNLRQRPIPTRRRGEANAPPPLKAEYNIIPIHNLLTDHPSLRIPEVRAAAAALRTASFDLRKPPFIAWHNGLDLVDWLGFFFGFQRDNVRNQREHLVLHLANSQMRPPLEAVRPRRRHTPGGAPQLPQEAPPQLHLLVLLPRPTTESPPLQPPGLRPPPPRTPVYRIDENTGSPFVPPISGENAFLNRVIAPIYNVIKTEVERSRNGTAPHSAWRNYDDINEFFWSRRCFRRLNWPIDRASNFFATTRDKRVGKTGFVEQRTFWNVFRSFDRVWVLLFLFLQAAIIVAWEGKELLQSVLDAGTQYSLVSKETVWLGVRMVLKGVVASTWIIVFFCVLREDLEPKEFGWGVFNLKPDEENTSPQATVAHKLRDAIHRLKLRYGLGQPYKKIESSQVEATRFALIWNEIIITMREEDIISDTEWELMELPPNCWDIRVIRWPCFLLCNELLLALGQAGELGDSSDRGLWFRMCKNEYTRCAVIEAYDSIRYLFREIIKYNTEEYSIVSKFFTEIDHDIEIEKFIGAYKMTVLPQIHTQLVSLIELLLMPKKDLSKVVNVLQALYELSVREFPNVKKSIAQLRQDGMAPTNPATDSGLLFENAVQFPDDEDAMFYKQLRHSTISAALAIGYVGKKGNTHAGWLPICGQVPKFCDRVTGALISGFIAAIIYFLLLLYSLHNVINLLTANA</sequence>
<dbReference type="InterPro" id="IPR026899">
    <property type="entry name" value="FKS1-like_dom1"/>
</dbReference>
<dbReference type="OrthoDB" id="1880850at2759"/>
<evidence type="ECO:0000256" key="1">
    <source>
        <dbReference type="ARBA" id="ARBA00004651"/>
    </source>
</evidence>
<comment type="caution">
    <text evidence="10">The sequence shown here is derived from an EMBL/GenBank/DDBJ whole genome shotgun (WGS) entry which is preliminary data.</text>
</comment>
<dbReference type="Pfam" id="PF04535">
    <property type="entry name" value="CASP_dom"/>
    <property type="match status" value="1"/>
</dbReference>
<dbReference type="InterPro" id="IPR006702">
    <property type="entry name" value="CASP_dom"/>
</dbReference>
<dbReference type="GO" id="GO:0046527">
    <property type="term" value="F:glucosyltransferase activity"/>
    <property type="evidence" value="ECO:0007669"/>
    <property type="project" value="TreeGrafter"/>
</dbReference>
<dbReference type="PANTHER" id="PTHR12741">
    <property type="entry name" value="LYST-INTERACTING PROTEIN LIP5 DOPAMINE RESPONSIVE PROTEIN DRG-1"/>
    <property type="match status" value="1"/>
</dbReference>
<keyword evidence="11" id="KW-1185">Reference proteome</keyword>
<keyword evidence="3" id="KW-1003">Cell membrane</keyword>
<reference evidence="10 11" key="1">
    <citation type="submission" date="2019-07" db="EMBL/GenBank/DDBJ databases">
        <title>De Novo Assembly of kiwifruit Actinidia rufa.</title>
        <authorList>
            <person name="Sugita-Konishi S."/>
            <person name="Sato K."/>
            <person name="Mori E."/>
            <person name="Abe Y."/>
            <person name="Kisaki G."/>
            <person name="Hamano K."/>
            <person name="Suezawa K."/>
            <person name="Otani M."/>
            <person name="Fukuda T."/>
            <person name="Manabe T."/>
            <person name="Gomi K."/>
            <person name="Tabuchi M."/>
            <person name="Akimitsu K."/>
            <person name="Kataoka I."/>
        </authorList>
    </citation>
    <scope>NUCLEOTIDE SEQUENCE [LARGE SCALE GENOMIC DNA]</scope>
    <source>
        <strain evidence="11">cv. Fuchu</strain>
    </source>
</reference>
<keyword evidence="6 8" id="KW-0472">Membrane</keyword>
<dbReference type="Proteomes" id="UP000585474">
    <property type="component" value="Unassembled WGS sequence"/>
</dbReference>
<evidence type="ECO:0000313" key="10">
    <source>
        <dbReference type="EMBL" id="GFZ06220.1"/>
    </source>
</evidence>
<protein>
    <submittedName>
        <fullName evidence="10">Glucan synthase-like 1</fullName>
    </submittedName>
</protein>
<evidence type="ECO:0000256" key="4">
    <source>
        <dbReference type="ARBA" id="ARBA00022692"/>
    </source>
</evidence>
<organism evidence="10 11">
    <name type="scientific">Actinidia rufa</name>
    <dbReference type="NCBI Taxonomy" id="165716"/>
    <lineage>
        <taxon>Eukaryota</taxon>
        <taxon>Viridiplantae</taxon>
        <taxon>Streptophyta</taxon>
        <taxon>Embryophyta</taxon>
        <taxon>Tracheophyta</taxon>
        <taxon>Spermatophyta</taxon>
        <taxon>Magnoliopsida</taxon>
        <taxon>eudicotyledons</taxon>
        <taxon>Gunneridae</taxon>
        <taxon>Pentapetalae</taxon>
        <taxon>asterids</taxon>
        <taxon>Ericales</taxon>
        <taxon>Actinidiaceae</taxon>
        <taxon>Actinidia</taxon>
    </lineage>
</organism>
<evidence type="ECO:0000259" key="9">
    <source>
        <dbReference type="SMART" id="SM01205"/>
    </source>
</evidence>
<dbReference type="PANTHER" id="PTHR12741:SF102">
    <property type="entry name" value="CALLOSE SYNTHASE 11"/>
    <property type="match status" value="1"/>
</dbReference>
<gene>
    <name evidence="10" type="ORF">Acr_18g0003900</name>
</gene>
<dbReference type="EMBL" id="BJWL01000018">
    <property type="protein sequence ID" value="GFZ06220.1"/>
    <property type="molecule type" value="Genomic_DNA"/>
</dbReference>
<keyword evidence="5 8" id="KW-1133">Transmembrane helix</keyword>
<evidence type="ECO:0000256" key="3">
    <source>
        <dbReference type="ARBA" id="ARBA00022475"/>
    </source>
</evidence>
<proteinExistence type="inferred from homology"/>
<evidence type="ECO:0000313" key="11">
    <source>
        <dbReference type="Proteomes" id="UP000585474"/>
    </source>
</evidence>
<comment type="subcellular location">
    <subcellularLocation>
        <location evidence="1">Cell membrane</location>
        <topology evidence="1">Multi-pass membrane protein</topology>
    </subcellularLocation>
</comment>
<dbReference type="InterPro" id="IPR006459">
    <property type="entry name" value="CASP/CASPL"/>
</dbReference>
<dbReference type="SMART" id="SM01205">
    <property type="entry name" value="FKS1_dom1"/>
    <property type="match status" value="1"/>
</dbReference>
<dbReference type="GO" id="GO:0005886">
    <property type="term" value="C:plasma membrane"/>
    <property type="evidence" value="ECO:0007669"/>
    <property type="project" value="UniProtKB-SubCell"/>
</dbReference>
<feature type="compositionally biased region" description="Low complexity" evidence="7">
    <location>
        <begin position="120"/>
        <end position="129"/>
    </location>
</feature>
<comment type="similarity">
    <text evidence="2">Belongs to the Casparian strip membrane proteins (CASP) family.</text>
</comment>
<evidence type="ECO:0000256" key="6">
    <source>
        <dbReference type="ARBA" id="ARBA00023136"/>
    </source>
</evidence>
<evidence type="ECO:0000256" key="5">
    <source>
        <dbReference type="ARBA" id="ARBA00022989"/>
    </source>
</evidence>
<dbReference type="NCBIfam" id="TIGR01569">
    <property type="entry name" value="A_tha_TIGR01569"/>
    <property type="match status" value="1"/>
</dbReference>
<dbReference type="AlphaFoldDB" id="A0A7J0G608"/>
<name>A0A7J0G608_9ERIC</name>
<evidence type="ECO:0000256" key="8">
    <source>
        <dbReference type="SAM" id="Phobius"/>
    </source>
</evidence>
<dbReference type="Pfam" id="PF25968">
    <property type="entry name" value="CALS1"/>
    <property type="match status" value="1"/>
</dbReference>
<feature type="transmembrane region" description="Helical" evidence="8">
    <location>
        <begin position="655"/>
        <end position="675"/>
    </location>
</feature>
<feature type="domain" description="1,3-beta-glucan synthase component FKS1-like" evidence="9">
    <location>
        <begin position="165"/>
        <end position="238"/>
    </location>
</feature>
<accession>A0A7J0G608</accession>
<feature type="region of interest" description="Disordered" evidence="7">
    <location>
        <begin position="1"/>
        <end position="21"/>
    </location>
</feature>
<keyword evidence="4 8" id="KW-0812">Transmembrane</keyword>
<dbReference type="InterPro" id="IPR058851">
    <property type="entry name" value="CALS1_helical"/>
</dbReference>
<dbReference type="Pfam" id="PF14288">
    <property type="entry name" value="FKS1_dom1"/>
    <property type="match status" value="1"/>
</dbReference>
<evidence type="ECO:0000256" key="7">
    <source>
        <dbReference type="SAM" id="MobiDB-lite"/>
    </source>
</evidence>